<feature type="region of interest" description="Disordered" evidence="1">
    <location>
        <begin position="1"/>
        <end position="108"/>
    </location>
</feature>
<gene>
    <name evidence="2" type="ORF">SAMN06269250_2354</name>
</gene>
<evidence type="ECO:0000256" key="1">
    <source>
        <dbReference type="SAM" id="MobiDB-lite"/>
    </source>
</evidence>
<accession>A0A286FJ13</accession>
<feature type="compositionally biased region" description="Low complexity" evidence="1">
    <location>
        <begin position="79"/>
        <end position="94"/>
    </location>
</feature>
<feature type="compositionally biased region" description="Polar residues" evidence="1">
    <location>
        <begin position="24"/>
        <end position="39"/>
    </location>
</feature>
<dbReference type="Proteomes" id="UP000219452">
    <property type="component" value="Unassembled WGS sequence"/>
</dbReference>
<dbReference type="EMBL" id="OCNH01000001">
    <property type="protein sequence ID" value="SOD83076.1"/>
    <property type="molecule type" value="Genomic_DNA"/>
</dbReference>
<dbReference type="OrthoDB" id="965437at2"/>
<organism evidence="2 3">
    <name type="scientific">Spirosoma fluviale</name>
    <dbReference type="NCBI Taxonomy" id="1597977"/>
    <lineage>
        <taxon>Bacteria</taxon>
        <taxon>Pseudomonadati</taxon>
        <taxon>Bacteroidota</taxon>
        <taxon>Cytophagia</taxon>
        <taxon>Cytophagales</taxon>
        <taxon>Cytophagaceae</taxon>
        <taxon>Spirosoma</taxon>
    </lineage>
</organism>
<keyword evidence="3" id="KW-1185">Reference proteome</keyword>
<feature type="compositionally biased region" description="Polar residues" evidence="1">
    <location>
        <begin position="1"/>
        <end position="16"/>
    </location>
</feature>
<evidence type="ECO:0000313" key="2">
    <source>
        <dbReference type="EMBL" id="SOD83076.1"/>
    </source>
</evidence>
<name>A0A286FJ13_9BACT</name>
<protein>
    <submittedName>
        <fullName evidence="2">Uncharacterized protein</fullName>
    </submittedName>
</protein>
<reference evidence="3" key="1">
    <citation type="submission" date="2017-09" db="EMBL/GenBank/DDBJ databases">
        <authorList>
            <person name="Varghese N."/>
            <person name="Submissions S."/>
        </authorList>
    </citation>
    <scope>NUCLEOTIDE SEQUENCE [LARGE SCALE GENOMIC DNA]</scope>
    <source>
        <strain evidence="3">DSM 29961</strain>
    </source>
</reference>
<evidence type="ECO:0000313" key="3">
    <source>
        <dbReference type="Proteomes" id="UP000219452"/>
    </source>
</evidence>
<proteinExistence type="predicted"/>
<dbReference type="AlphaFoldDB" id="A0A286FJ13"/>
<dbReference type="RefSeq" id="WP_097125880.1">
    <property type="nucleotide sequence ID" value="NZ_OCNH01000001.1"/>
</dbReference>
<sequence>MENTNQDAMLNEQSRTFDPGTGGTAQTPDDSILINQDYNPTDLAGDVNAPPTTPTDEEEAATGNDGTGAFSGSPNMEVDTGNYGNGDTLGNNDGTEPDPELSDPVSQV</sequence>